<keyword evidence="4 6" id="KW-1133">Transmembrane helix</keyword>
<organism evidence="8 9">
    <name type="scientific">Geosporobacter ferrireducens</name>
    <dbReference type="NCBI Taxonomy" id="1424294"/>
    <lineage>
        <taxon>Bacteria</taxon>
        <taxon>Bacillati</taxon>
        <taxon>Bacillota</taxon>
        <taxon>Clostridia</taxon>
        <taxon>Peptostreptococcales</taxon>
        <taxon>Thermotaleaceae</taxon>
        <taxon>Geosporobacter</taxon>
    </lineage>
</organism>
<sequence length="288" mass="31113">MGIKGKSSVLLDYILITVGTLIMALGLIYFLEPYTIAPGGVTGLAIVVNKVLGIPIDVTNLVINIPLFILGLMTLGSRFGLKTAYGTFMLSLFIRMFIISLGQNIIMVEDLLLAALYGGVLMGVGIGLVFRAGGTTGGTDLAASILNKYFPNMSIPKMMMALDLVIVTLAGIVNRRLETSLYSIIALYILVKIADFIVEDLSYGKAFFIISKESKAIGKQILTTLDRGVTVLKATGFYTGNDRDVLLCIVDRTQVAKLKNIVHSIDGDAFIMVTTVHEVLGEGFKKFE</sequence>
<dbReference type="Gene3D" id="3.30.70.120">
    <property type="match status" value="1"/>
</dbReference>
<feature type="transmembrane region" description="Helical" evidence="6">
    <location>
        <begin position="51"/>
        <end position="72"/>
    </location>
</feature>
<evidence type="ECO:0000256" key="5">
    <source>
        <dbReference type="ARBA" id="ARBA00023136"/>
    </source>
</evidence>
<dbReference type="STRING" id="1424294.Gferi_20540"/>
<dbReference type="Pfam" id="PF02588">
    <property type="entry name" value="YitT_membrane"/>
    <property type="match status" value="1"/>
</dbReference>
<dbReference type="PANTHER" id="PTHR33545:SF9">
    <property type="entry name" value="UPF0750 MEMBRANE PROTEIN YITE"/>
    <property type="match status" value="1"/>
</dbReference>
<name>A0A1D8GLD6_9FIRM</name>
<dbReference type="InterPro" id="IPR015867">
    <property type="entry name" value="N-reg_PII/ATP_PRibTrfase_C"/>
</dbReference>
<evidence type="ECO:0000256" key="2">
    <source>
        <dbReference type="ARBA" id="ARBA00022475"/>
    </source>
</evidence>
<dbReference type="OrthoDB" id="3180973at2"/>
<dbReference type="Proteomes" id="UP000095743">
    <property type="component" value="Chromosome"/>
</dbReference>
<keyword evidence="9" id="KW-1185">Reference proteome</keyword>
<evidence type="ECO:0000256" key="4">
    <source>
        <dbReference type="ARBA" id="ARBA00022989"/>
    </source>
</evidence>
<accession>A0A1D8GLD6</accession>
<dbReference type="PIRSF" id="PIRSF006483">
    <property type="entry name" value="Membrane_protein_YitT"/>
    <property type="match status" value="1"/>
</dbReference>
<evidence type="ECO:0000313" key="9">
    <source>
        <dbReference type="Proteomes" id="UP000095743"/>
    </source>
</evidence>
<feature type="transmembrane region" description="Helical" evidence="6">
    <location>
        <begin position="155"/>
        <end position="173"/>
    </location>
</feature>
<dbReference type="Pfam" id="PF10035">
    <property type="entry name" value="DUF2179"/>
    <property type="match status" value="1"/>
</dbReference>
<dbReference type="InterPro" id="IPR019264">
    <property type="entry name" value="DUF2179"/>
</dbReference>
<dbReference type="EMBL" id="CP017269">
    <property type="protein sequence ID" value="AOT71714.1"/>
    <property type="molecule type" value="Genomic_DNA"/>
</dbReference>
<feature type="transmembrane region" description="Helical" evidence="6">
    <location>
        <begin position="112"/>
        <end position="134"/>
    </location>
</feature>
<keyword evidence="5 6" id="KW-0472">Membrane</keyword>
<dbReference type="RefSeq" id="WP_069979836.1">
    <property type="nucleotide sequence ID" value="NZ_CP017269.1"/>
</dbReference>
<feature type="domain" description="DUF2179" evidence="7">
    <location>
        <begin position="227"/>
        <end position="281"/>
    </location>
</feature>
<evidence type="ECO:0000259" key="7">
    <source>
        <dbReference type="Pfam" id="PF10035"/>
    </source>
</evidence>
<feature type="transmembrane region" description="Helical" evidence="6">
    <location>
        <begin position="12"/>
        <end position="31"/>
    </location>
</feature>
<gene>
    <name evidence="8" type="ORF">Gferi_20540</name>
</gene>
<evidence type="ECO:0000256" key="6">
    <source>
        <dbReference type="SAM" id="Phobius"/>
    </source>
</evidence>
<dbReference type="CDD" id="cd16380">
    <property type="entry name" value="YitT_C"/>
    <property type="match status" value="1"/>
</dbReference>
<dbReference type="GO" id="GO:0005886">
    <property type="term" value="C:plasma membrane"/>
    <property type="evidence" value="ECO:0007669"/>
    <property type="project" value="UniProtKB-SubCell"/>
</dbReference>
<dbReference type="InterPro" id="IPR003740">
    <property type="entry name" value="YitT"/>
</dbReference>
<dbReference type="PANTHER" id="PTHR33545">
    <property type="entry name" value="UPF0750 MEMBRANE PROTEIN YITT-RELATED"/>
    <property type="match status" value="1"/>
</dbReference>
<comment type="subcellular location">
    <subcellularLocation>
        <location evidence="1">Cell membrane</location>
        <topology evidence="1">Multi-pass membrane protein</topology>
    </subcellularLocation>
</comment>
<reference evidence="8 9" key="1">
    <citation type="submission" date="2016-09" db="EMBL/GenBank/DDBJ databases">
        <title>Genomic analysis reveals versatility of anaerobic energy metabolism of Geosporobacter ferrireducens IRF9 of phylum Firmicutes.</title>
        <authorList>
            <person name="Kim S.-J."/>
        </authorList>
    </citation>
    <scope>NUCLEOTIDE SEQUENCE [LARGE SCALE GENOMIC DNA]</scope>
    <source>
        <strain evidence="8 9">IRF9</strain>
    </source>
</reference>
<keyword evidence="2" id="KW-1003">Cell membrane</keyword>
<evidence type="ECO:0000256" key="3">
    <source>
        <dbReference type="ARBA" id="ARBA00022692"/>
    </source>
</evidence>
<proteinExistence type="predicted"/>
<evidence type="ECO:0000313" key="8">
    <source>
        <dbReference type="EMBL" id="AOT71714.1"/>
    </source>
</evidence>
<feature type="transmembrane region" description="Helical" evidence="6">
    <location>
        <begin position="84"/>
        <end position="106"/>
    </location>
</feature>
<protein>
    <recommendedName>
        <fullName evidence="7">DUF2179 domain-containing protein</fullName>
    </recommendedName>
</protein>
<evidence type="ECO:0000256" key="1">
    <source>
        <dbReference type="ARBA" id="ARBA00004651"/>
    </source>
</evidence>
<dbReference type="AlphaFoldDB" id="A0A1D8GLD6"/>
<dbReference type="InterPro" id="IPR051461">
    <property type="entry name" value="UPF0750_membrane"/>
</dbReference>
<keyword evidence="3 6" id="KW-0812">Transmembrane</keyword>
<feature type="transmembrane region" description="Helical" evidence="6">
    <location>
        <begin position="179"/>
        <end position="198"/>
    </location>
</feature>
<dbReference type="KEGG" id="gfe:Gferi_20540"/>